<evidence type="ECO:0000256" key="1">
    <source>
        <dbReference type="SAM" id="Phobius"/>
    </source>
</evidence>
<feature type="transmembrane region" description="Helical" evidence="1">
    <location>
        <begin position="6"/>
        <end position="25"/>
    </location>
</feature>
<accession>A0ABV1ITK1</accession>
<reference evidence="2 3" key="1">
    <citation type="submission" date="2024-04" db="EMBL/GenBank/DDBJ databases">
        <title>Human intestinal bacterial collection.</title>
        <authorList>
            <person name="Pauvert C."/>
            <person name="Hitch T.C.A."/>
            <person name="Clavel T."/>
        </authorList>
    </citation>
    <scope>NUCLEOTIDE SEQUENCE [LARGE SCALE GENOMIC DNA]</scope>
    <source>
        <strain evidence="2 3">CLA-AA-H249</strain>
    </source>
</reference>
<protein>
    <submittedName>
        <fullName evidence="2">Sigma-E processing peptidase SpoIIGA</fullName>
    </submittedName>
</protein>
<dbReference type="EMBL" id="JBBNIN010000005">
    <property type="protein sequence ID" value="MEQ2710550.1"/>
    <property type="molecule type" value="Genomic_DNA"/>
</dbReference>
<dbReference type="Proteomes" id="UP001482154">
    <property type="component" value="Unassembled WGS sequence"/>
</dbReference>
<dbReference type="RefSeq" id="WP_290441957.1">
    <property type="nucleotide sequence ID" value="NZ_JBBNIN010000005.1"/>
</dbReference>
<keyword evidence="1" id="KW-0812">Transmembrane</keyword>
<keyword evidence="3" id="KW-1185">Reference proteome</keyword>
<comment type="caution">
    <text evidence="2">The sequence shown here is derived from an EMBL/GenBank/DDBJ whole genome shotgun (WGS) entry which is preliminary data.</text>
</comment>
<feature type="transmembrane region" description="Helical" evidence="1">
    <location>
        <begin position="87"/>
        <end position="103"/>
    </location>
</feature>
<keyword evidence="1" id="KW-1133">Transmembrane helix</keyword>
<keyword evidence="1" id="KW-0472">Membrane</keyword>
<feature type="transmembrane region" description="Helical" evidence="1">
    <location>
        <begin position="109"/>
        <end position="126"/>
    </location>
</feature>
<feature type="transmembrane region" description="Helical" evidence="1">
    <location>
        <begin position="57"/>
        <end position="75"/>
    </location>
</feature>
<dbReference type="InterPro" id="IPR005081">
    <property type="entry name" value="SpoIIGA"/>
</dbReference>
<evidence type="ECO:0000313" key="3">
    <source>
        <dbReference type="Proteomes" id="UP001482154"/>
    </source>
</evidence>
<feature type="transmembrane region" description="Helical" evidence="1">
    <location>
        <begin position="32"/>
        <end position="51"/>
    </location>
</feature>
<gene>
    <name evidence="2" type="ORF">AAAU51_05100</name>
</gene>
<proteinExistence type="predicted"/>
<organism evidence="2 3">
    <name type="scientific">Anaerostipes amylophilus</name>
    <dbReference type="NCBI Taxonomy" id="2981779"/>
    <lineage>
        <taxon>Bacteria</taxon>
        <taxon>Bacillati</taxon>
        <taxon>Bacillota</taxon>
        <taxon>Clostridia</taxon>
        <taxon>Lachnospirales</taxon>
        <taxon>Lachnospiraceae</taxon>
        <taxon>Anaerostipes</taxon>
    </lineage>
</organism>
<sequence length="266" mass="30871">MYFIEMFFEQWVMGIIQLILLGTILKKKMEYLRMLYSAGIGSFLGCLILEFCSKYHTLSFLMIEPVLIITIKAAYGVSVKKAGTYSLYAWILAFVSGGIFTVIRQHFSLPWIICALSTMFFLRRVYELLGKDLLEKQGNFYEVEFIWNHTKVCVCGFVDTGNFLYDPISHLPVCILEEEAFKRYFHHSLEEFIKKYETDKIRLIPYRSIGKEGGIMTAIFVSDLKIVEEKRRIEVPHAVIAVSKVSLSKWGQYEILLHPDLIKNGR</sequence>
<dbReference type="Pfam" id="PF03419">
    <property type="entry name" value="Peptidase_U4"/>
    <property type="match status" value="1"/>
</dbReference>
<evidence type="ECO:0000313" key="2">
    <source>
        <dbReference type="EMBL" id="MEQ2710550.1"/>
    </source>
</evidence>
<name>A0ABV1ITK1_9FIRM</name>